<dbReference type="PANTHER" id="PTHR33706:SF1">
    <property type="entry name" value="TPR REPEAT PROTEIN"/>
    <property type="match status" value="1"/>
</dbReference>
<evidence type="ECO:0000313" key="1">
    <source>
        <dbReference type="EMBL" id="CAD8081943.1"/>
    </source>
</evidence>
<dbReference type="AlphaFoldDB" id="A0A8S1MXZ3"/>
<sequence length="571" mass="66088">MGNANETQAKELTYVGKVKDGKKVGRHEIWWNDKKIGGGKYDKKGNESKEGKWVEVHPDYKYHFQLTSRGEYKNGKKVGKWDVIWFYDKVEDTIAGGLYNDEGDVKVGKWIDLDDSVSQTVQVIYVGDYENGKKIGSWITYYNMSEKKQKIKEYLGGGKYEQGVKTGLWTEIWRKFSQSAPIHQQGFYQNGKKRGKWNTWNIQKIGEEEYDDNGNKIGKWIEIQDYFFGHCVTQIGEYQNNKRVGRWTVHVGRKGEQMIQMGGGMYDDQGMKLGHWTELEDYENDISQGNYHKDKKVGNWRAFRKVGSNYVFGQHRDFGEDTFKKGGYDEKFNQVAFKISASFYSCLPENQPENKPIQQKHQNMDISYEGDFRNGKKDGKWYINLKVNQKFMAVGGGHYDNGSKTGMWVDISDQISVYSRIHFAGKYSMVGEKKDGIWKIGFAGIDSKCKLEEDIKWIGGGKYDLGLKIGKWIDVHEPFALTIKEGITYCGVYLQGKKIGQWDMKQGSDKIGGGLYTENGSETKLGKWIEMDEENYKWIYQGEYNYGKKVGKWIKKILETDKIIDQQIFEK</sequence>
<dbReference type="EMBL" id="CAJJDM010000068">
    <property type="protein sequence ID" value="CAD8081943.1"/>
    <property type="molecule type" value="Genomic_DNA"/>
</dbReference>
<evidence type="ECO:0008006" key="3">
    <source>
        <dbReference type="Google" id="ProtNLM"/>
    </source>
</evidence>
<name>A0A8S1MXZ3_PARPR</name>
<proteinExistence type="predicted"/>
<accession>A0A8S1MXZ3</accession>
<keyword evidence="2" id="KW-1185">Reference proteome</keyword>
<organism evidence="1 2">
    <name type="scientific">Paramecium primaurelia</name>
    <dbReference type="NCBI Taxonomy" id="5886"/>
    <lineage>
        <taxon>Eukaryota</taxon>
        <taxon>Sar</taxon>
        <taxon>Alveolata</taxon>
        <taxon>Ciliophora</taxon>
        <taxon>Intramacronucleata</taxon>
        <taxon>Oligohymenophorea</taxon>
        <taxon>Peniculida</taxon>
        <taxon>Parameciidae</taxon>
        <taxon>Paramecium</taxon>
    </lineage>
</organism>
<gene>
    <name evidence="1" type="ORF">PPRIM_AZ9-3.1.T0660248</name>
</gene>
<comment type="caution">
    <text evidence="1">The sequence shown here is derived from an EMBL/GenBank/DDBJ whole genome shotgun (WGS) entry which is preliminary data.</text>
</comment>
<reference evidence="1" key="1">
    <citation type="submission" date="2021-01" db="EMBL/GenBank/DDBJ databases">
        <authorList>
            <consortium name="Genoscope - CEA"/>
            <person name="William W."/>
        </authorList>
    </citation>
    <scope>NUCLEOTIDE SEQUENCE</scope>
</reference>
<dbReference type="PANTHER" id="PTHR33706">
    <property type="entry name" value="MORN VARIANT REPEAT PROTEIN"/>
    <property type="match status" value="1"/>
</dbReference>
<dbReference type="Proteomes" id="UP000688137">
    <property type="component" value="Unassembled WGS sequence"/>
</dbReference>
<protein>
    <recommendedName>
        <fullName evidence="3">MORN repeat protein</fullName>
    </recommendedName>
</protein>
<evidence type="ECO:0000313" key="2">
    <source>
        <dbReference type="Proteomes" id="UP000688137"/>
    </source>
</evidence>